<gene>
    <name evidence="10" type="ORF">AWB82_00264</name>
</gene>
<feature type="compositionally biased region" description="Pro residues" evidence="7">
    <location>
        <begin position="895"/>
        <end position="905"/>
    </location>
</feature>
<comment type="pathway">
    <text evidence="1">Glycan metabolism; bacterial cellulose biosynthesis.</text>
</comment>
<accession>A0A157Z634</accession>
<dbReference type="RefSeq" id="WP_086965009.1">
    <property type="nucleotide sequence ID" value="NZ_FCOJ02000001.1"/>
</dbReference>
<dbReference type="EMBL" id="FCOJ02000001">
    <property type="protein sequence ID" value="SAK41000.1"/>
    <property type="molecule type" value="Genomic_DNA"/>
</dbReference>
<dbReference type="InterPro" id="IPR051012">
    <property type="entry name" value="CellSynth/LPSAsmb/PSIAsmb"/>
</dbReference>
<dbReference type="UniPathway" id="UPA00694"/>
<dbReference type="InterPro" id="IPR011990">
    <property type="entry name" value="TPR-like_helical_dom_sf"/>
</dbReference>
<dbReference type="PROSITE" id="PS50005">
    <property type="entry name" value="TPR"/>
    <property type="match status" value="1"/>
</dbReference>
<evidence type="ECO:0000256" key="6">
    <source>
        <dbReference type="PROSITE-ProRule" id="PRU00339"/>
    </source>
</evidence>
<dbReference type="Proteomes" id="UP000054596">
    <property type="component" value="Unassembled WGS sequence"/>
</dbReference>
<protein>
    <submittedName>
        <fullName evidence="10">Cellulose synthase domain-containing protein</fullName>
    </submittedName>
</protein>
<dbReference type="OrthoDB" id="174989at2"/>
<evidence type="ECO:0000313" key="11">
    <source>
        <dbReference type="Proteomes" id="UP000054596"/>
    </source>
</evidence>
<dbReference type="InterPro" id="IPR019734">
    <property type="entry name" value="TPR_rpt"/>
</dbReference>
<evidence type="ECO:0000259" key="9">
    <source>
        <dbReference type="Pfam" id="PF05420"/>
    </source>
</evidence>
<evidence type="ECO:0000313" key="10">
    <source>
        <dbReference type="EMBL" id="SAK41000.1"/>
    </source>
</evidence>
<feature type="compositionally biased region" description="Low complexity" evidence="7">
    <location>
        <begin position="949"/>
        <end position="1008"/>
    </location>
</feature>
<proteinExistence type="predicted"/>
<dbReference type="PANTHER" id="PTHR45586:SF1">
    <property type="entry name" value="LIPOPOLYSACCHARIDE ASSEMBLY PROTEIN B"/>
    <property type="match status" value="1"/>
</dbReference>
<keyword evidence="3" id="KW-0677">Repeat</keyword>
<feature type="chain" id="PRO_5007619059" evidence="8">
    <location>
        <begin position="24"/>
        <end position="1536"/>
    </location>
</feature>
<keyword evidence="4 6" id="KW-0802">TPR repeat</keyword>
<dbReference type="Pfam" id="PF05420">
    <property type="entry name" value="BCSC_C"/>
    <property type="match status" value="1"/>
</dbReference>
<feature type="compositionally biased region" description="Low complexity" evidence="7">
    <location>
        <begin position="1065"/>
        <end position="1090"/>
    </location>
</feature>
<dbReference type="GO" id="GO:0019867">
    <property type="term" value="C:outer membrane"/>
    <property type="evidence" value="ECO:0007669"/>
    <property type="project" value="InterPro"/>
</dbReference>
<dbReference type="InterPro" id="IPR003921">
    <property type="entry name" value="Cell_synth_C"/>
</dbReference>
<dbReference type="Pfam" id="PF14559">
    <property type="entry name" value="TPR_19"/>
    <property type="match status" value="2"/>
</dbReference>
<reference evidence="10" key="1">
    <citation type="submission" date="2016-01" db="EMBL/GenBank/DDBJ databases">
        <authorList>
            <person name="Peeters C."/>
        </authorList>
    </citation>
    <scope>NUCLEOTIDE SEQUENCE [LARGE SCALE GENOMIC DNA]</scope>
    <source>
        <strain evidence="10">LMG 29325</strain>
    </source>
</reference>
<dbReference type="Pfam" id="PF13432">
    <property type="entry name" value="TPR_16"/>
    <property type="match status" value="1"/>
</dbReference>
<dbReference type="Gene3D" id="1.25.40.10">
    <property type="entry name" value="Tetratricopeptide repeat domain"/>
    <property type="match status" value="5"/>
</dbReference>
<evidence type="ECO:0000256" key="2">
    <source>
        <dbReference type="ARBA" id="ARBA00022729"/>
    </source>
</evidence>
<feature type="domain" description="Cellulose synthase operon C C-terminal" evidence="9">
    <location>
        <begin position="1173"/>
        <end position="1512"/>
    </location>
</feature>
<dbReference type="SUPFAM" id="SSF48452">
    <property type="entry name" value="TPR-like"/>
    <property type="match status" value="3"/>
</dbReference>
<feature type="repeat" description="TPR" evidence="6">
    <location>
        <begin position="726"/>
        <end position="759"/>
    </location>
</feature>
<dbReference type="STRING" id="1777143.AWB82_00264"/>
<keyword evidence="5" id="KW-0135">Cellulose biosynthesis</keyword>
<evidence type="ECO:0000256" key="7">
    <source>
        <dbReference type="SAM" id="MobiDB-lite"/>
    </source>
</evidence>
<name>A0A157Z634_9BURK</name>
<sequence length="1536" mass="164117">MLIQTRKRVLAALLCAAPVMAFAQTAADPLNVLIDQGKYWQAHKRGDLAEQAWQKVLRINPKQPDALFGMGMVLADRKDGSGAQQYLAQLRQVAPNYPNIDELGRRLGETSSRDQTVNDARRLAQSGQSASAAQEYKRAIEGKPATPGLQLEYYQALAATPQGWDEARRGLEQLARDNPDEPRYQLAYAQHLTYRDTTRRDGIARLARLSGDSSVGADAKKSWRQALLWLGARASDAPLYQAYLQVSPDDAAVKARFDSMVQQDKSARERAQTDAAVDARGRTVAEGFTALDRGDLVTARARFSSVLASNPNDADALGGMGVAALKQERFAEARTYLERASRGGNPARWKDALTSATYWTYTSDAIGARSNGQIAQAKALFERAIAIDPSDVTAQVLLGEMLLANGDARGAEAAYRMALRRQADNPDAIRGLVGALAAQGRGDEALEFANRLNTEQQAKAGGINKLRGEAQAAQARAAEARGDLGAARSLFEDALLNNPDDPWLRLDLARIYVRQGAVGNARSMMDGLLATHPDMTDALYASALLSAETQDWSAGLAQLERIPSAQRTSAMTALQHRLWVRQQAELATRAAAAGQRQQAFTILRRAEPVAAGNAELMGAVASAYVKAGDPARALSLVRGAIASAPNDAGLLLQYAGILSATQQEAELGSVMRRLQSMPLTTQQRADFNNLNVGIVVARADVVRRQGDLAAAYDVIAPWLAAMPDNADLQAALGRMYTSAGDDRNALRCYQNALSRRPDDIGLQTAAMSAASGVRDFRLAESYANQAYEAAPNDPGVLAAIGRMYRAQGKLDLAAQFLQRSLVAANTPAPVASAQGRGNVPPGWETAMSRIGSNPLPGTNPFEGKTAVDTASNPALASGASYRQALPQSYSQPVPNYLPPPQPAPYTTPYVAPSSAPATMPNAAPRPVSSGGYGPDMYGSGQSGAPLQPYPGQDAGYQPYPQQAYPQQQYQQQPQGYPQQGYPQQGYPQQAYPQQGYPQQAPYAAQDPYSSPWPMSPGARDAQSNAYTPPPASAKKKQTPTRKSTPTRPADPYAYGAPPQQPQPPQQQYAQAPYGQPQPYYPQPQQYAPPQYAQQQYIPQPPAGYAQPYYPSQAQPAQRAAAAATMSAGGVPAPVANSQTAGVAEELAQINREQASTVSGGLIFRSRDGEDGLSNLTDIEAPIEGRIKAGNGHVIVRATPVTLDAGTASSQANTLARFGSGLGATATPPTNNYGSQTATGVGLSLGYENRNLKGDVGTTPLGFRETNVVGGLQYQNAITDKVSYSLAVARRAVTDSLLSYAGARDQGANLEWGGVTSTGARADLGWDDGTSGVYVNAAYQFLDGNQVATNNAVKGGGGIYTRLLKDADQTLTVGANTTLMHYDKNLSYFTYGQGGYFSPQQYVILNFPVEYMGRTGLFTYDLKGSIGVQHYRQDASDYFPTNATYQARAAGSGATPDAGAVYPGQSKTGVSYSLSATGEYQLAPQLAFGATASFGNAYQYREWLAAVYVRYSFTRQGSTQPIFPPQAFSSPYLSLSN</sequence>
<organism evidence="10 11">
    <name type="scientific">Caballeronia glebae</name>
    <dbReference type="NCBI Taxonomy" id="1777143"/>
    <lineage>
        <taxon>Bacteria</taxon>
        <taxon>Pseudomonadati</taxon>
        <taxon>Pseudomonadota</taxon>
        <taxon>Betaproteobacteria</taxon>
        <taxon>Burkholderiales</taxon>
        <taxon>Burkholderiaceae</taxon>
        <taxon>Caballeronia</taxon>
    </lineage>
</organism>
<dbReference type="Pfam" id="PF13176">
    <property type="entry name" value="TPR_7"/>
    <property type="match status" value="2"/>
</dbReference>
<dbReference type="PRINTS" id="PR01441">
    <property type="entry name" value="CELLSNTHASEC"/>
</dbReference>
<keyword evidence="2 8" id="KW-0732">Signal</keyword>
<dbReference type="GO" id="GO:0030244">
    <property type="term" value="P:cellulose biosynthetic process"/>
    <property type="evidence" value="ECO:0007669"/>
    <property type="project" value="UniProtKB-KW"/>
</dbReference>
<dbReference type="InterPro" id="IPR008410">
    <property type="entry name" value="BCSC_C"/>
</dbReference>
<evidence type="ECO:0000256" key="3">
    <source>
        <dbReference type="ARBA" id="ARBA00022737"/>
    </source>
</evidence>
<feature type="region of interest" description="Disordered" evidence="7">
    <location>
        <begin position="890"/>
        <end position="1090"/>
    </location>
</feature>
<dbReference type="GO" id="GO:0006011">
    <property type="term" value="P:UDP-alpha-D-glucose metabolic process"/>
    <property type="evidence" value="ECO:0007669"/>
    <property type="project" value="InterPro"/>
</dbReference>
<evidence type="ECO:0000256" key="1">
    <source>
        <dbReference type="ARBA" id="ARBA00005186"/>
    </source>
</evidence>
<dbReference type="SMART" id="SM00028">
    <property type="entry name" value="TPR"/>
    <property type="match status" value="9"/>
</dbReference>
<comment type="caution">
    <text evidence="10">The sequence shown here is derived from an EMBL/GenBank/DDBJ whole genome shotgun (WGS) entry which is preliminary data.</text>
</comment>
<keyword evidence="11" id="KW-1185">Reference proteome</keyword>
<evidence type="ECO:0000256" key="5">
    <source>
        <dbReference type="ARBA" id="ARBA00022916"/>
    </source>
</evidence>
<evidence type="ECO:0000256" key="8">
    <source>
        <dbReference type="SAM" id="SignalP"/>
    </source>
</evidence>
<dbReference type="PANTHER" id="PTHR45586">
    <property type="entry name" value="TPR REPEAT-CONTAINING PROTEIN PA4667"/>
    <property type="match status" value="1"/>
</dbReference>
<evidence type="ECO:0000256" key="4">
    <source>
        <dbReference type="ARBA" id="ARBA00022803"/>
    </source>
</evidence>
<feature type="signal peptide" evidence="8">
    <location>
        <begin position="1"/>
        <end position="23"/>
    </location>
</feature>